<evidence type="ECO:0000313" key="1">
    <source>
        <dbReference type="EMBL" id="OBR82898.1"/>
    </source>
</evidence>
<dbReference type="EMBL" id="KI894034">
    <property type="protein sequence ID" value="OBR82898.1"/>
    <property type="molecule type" value="Genomic_DNA"/>
</dbReference>
<dbReference type="KEGG" id="kdj:28970154"/>
<gene>
    <name evidence="1" type="ORF">I303_06455</name>
    <name evidence="2" type="ORF">I303_107054</name>
</gene>
<proteinExistence type="predicted"/>
<accession>A0A1A5ZYM2</accession>
<reference evidence="2" key="3">
    <citation type="submission" date="2024-02" db="EMBL/GenBank/DDBJ databases">
        <title>Comparative genomics of Cryptococcus and Kwoniella reveals pathogenesis evolution and contrasting modes of karyotype evolution via chromosome fusion or intercentromeric recombination.</title>
        <authorList>
            <person name="Coelho M.A."/>
            <person name="David-Palma M."/>
            <person name="Shea T."/>
            <person name="Bowers K."/>
            <person name="McGinley-Smith S."/>
            <person name="Mohammad A.W."/>
            <person name="Gnirke A."/>
            <person name="Yurkov A.M."/>
            <person name="Nowrousian M."/>
            <person name="Sun S."/>
            <person name="Cuomo C.A."/>
            <person name="Heitman J."/>
        </authorList>
    </citation>
    <scope>NUCLEOTIDE SEQUENCE</scope>
    <source>
        <strain evidence="2">CBS 10117</strain>
    </source>
</reference>
<evidence type="ECO:0000313" key="2">
    <source>
        <dbReference type="EMBL" id="WWC64444.1"/>
    </source>
</evidence>
<sequence>MSDYKSADFESAKTIKANNRDVVPSGDLSFALSNIRKEQGSDVYTFTVDSVSPLNAEDTSAAEDAQALSEWMAGRDFSARSSNIYISNYKRCEGPNRYFSSIGDFYGQIDDLVKKGEDRGTVTGFVQSWTHNLYTPASFAGSEQVTLHARANHLRPDSIILDSVELHPRSDCNMKVLQRNVNFLNDSLCGKSWVVGETLNADTRGYALERSDILGAEEQFVERFKHGTRYDLEVDENIKTAPESLVGLERAGPPVQTTLTGQLTWTLRDILWGQGQ</sequence>
<dbReference type="RefSeq" id="XP_018260740.1">
    <property type="nucleotide sequence ID" value="XM_018409737.1"/>
</dbReference>
<evidence type="ECO:0000313" key="3">
    <source>
        <dbReference type="Proteomes" id="UP000078595"/>
    </source>
</evidence>
<dbReference type="VEuPathDB" id="FungiDB:I303_06455"/>
<name>A0A1A5ZYM2_9TREE</name>
<dbReference type="GeneID" id="28970154"/>
<dbReference type="AlphaFoldDB" id="A0A1A5ZYM2"/>
<organism evidence="1">
    <name type="scientific">Kwoniella dejecticola CBS 10117</name>
    <dbReference type="NCBI Taxonomy" id="1296121"/>
    <lineage>
        <taxon>Eukaryota</taxon>
        <taxon>Fungi</taxon>
        <taxon>Dikarya</taxon>
        <taxon>Basidiomycota</taxon>
        <taxon>Agaricomycotina</taxon>
        <taxon>Tremellomycetes</taxon>
        <taxon>Tremellales</taxon>
        <taxon>Cryptococcaceae</taxon>
        <taxon>Kwoniella</taxon>
    </lineage>
</organism>
<dbReference type="EMBL" id="CP144538">
    <property type="protein sequence ID" value="WWC64444.1"/>
    <property type="molecule type" value="Genomic_DNA"/>
</dbReference>
<dbReference type="Proteomes" id="UP000078595">
    <property type="component" value="Chromosome 9"/>
</dbReference>
<reference evidence="2" key="2">
    <citation type="submission" date="2013-07" db="EMBL/GenBank/DDBJ databases">
        <authorList>
            <consortium name="The Broad Institute Genome Sequencing Platform"/>
            <person name="Cuomo C."/>
            <person name="Litvintseva A."/>
            <person name="Chen Y."/>
            <person name="Heitman J."/>
            <person name="Sun S."/>
            <person name="Springer D."/>
            <person name="Dromer F."/>
            <person name="Young S.K."/>
            <person name="Zeng Q."/>
            <person name="Gargeya S."/>
            <person name="Fitzgerald M."/>
            <person name="Abouelleil A."/>
            <person name="Alvarado L."/>
            <person name="Berlin A.M."/>
            <person name="Chapman S.B."/>
            <person name="Dewar J."/>
            <person name="Goldberg J."/>
            <person name="Griggs A."/>
            <person name="Gujja S."/>
            <person name="Hansen M."/>
            <person name="Howarth C."/>
            <person name="Imamovic A."/>
            <person name="Larimer J."/>
            <person name="McCowan C."/>
            <person name="Murphy C."/>
            <person name="Pearson M."/>
            <person name="Priest M."/>
            <person name="Roberts A."/>
            <person name="Saif S."/>
            <person name="Shea T."/>
            <person name="Sykes S."/>
            <person name="Wortman J."/>
            <person name="Nusbaum C."/>
            <person name="Birren B."/>
        </authorList>
    </citation>
    <scope>NUCLEOTIDE SEQUENCE</scope>
    <source>
        <strain evidence="2">CBS 10117</strain>
    </source>
</reference>
<protein>
    <submittedName>
        <fullName evidence="1">Uncharacterized protein</fullName>
    </submittedName>
</protein>
<reference evidence="1" key="1">
    <citation type="submission" date="2013-07" db="EMBL/GenBank/DDBJ databases">
        <title>The Genome Sequence of Cryptococcus dejecticola CBS10117.</title>
        <authorList>
            <consortium name="The Broad Institute Genome Sequencing Platform"/>
            <person name="Cuomo C."/>
            <person name="Litvintseva A."/>
            <person name="Chen Y."/>
            <person name="Heitman J."/>
            <person name="Sun S."/>
            <person name="Springer D."/>
            <person name="Dromer F."/>
            <person name="Young S.K."/>
            <person name="Zeng Q."/>
            <person name="Gargeya S."/>
            <person name="Fitzgerald M."/>
            <person name="Abouelleil A."/>
            <person name="Alvarado L."/>
            <person name="Berlin A.M."/>
            <person name="Chapman S.B."/>
            <person name="Dewar J."/>
            <person name="Goldberg J."/>
            <person name="Griggs A."/>
            <person name="Gujja S."/>
            <person name="Hansen M."/>
            <person name="Howarth C."/>
            <person name="Imamovic A."/>
            <person name="Larimer J."/>
            <person name="McCowan C."/>
            <person name="Murphy C."/>
            <person name="Pearson M."/>
            <person name="Priest M."/>
            <person name="Roberts A."/>
            <person name="Saif S."/>
            <person name="Shea T."/>
            <person name="Sykes S."/>
            <person name="Wortman J."/>
            <person name="Nusbaum C."/>
            <person name="Birren B."/>
        </authorList>
    </citation>
    <scope>NUCLEOTIDE SEQUENCE [LARGE SCALE GENOMIC DNA]</scope>
    <source>
        <strain evidence="1">CBS 10117</strain>
    </source>
</reference>
<keyword evidence="3" id="KW-1185">Reference proteome</keyword>